<dbReference type="Pfam" id="PF00076">
    <property type="entry name" value="RRM_1"/>
    <property type="match status" value="3"/>
</dbReference>
<dbReference type="Gene3D" id="3.30.70.330">
    <property type="match status" value="3"/>
</dbReference>
<accession>A0A4Y2G359</accession>
<keyword evidence="8" id="KW-1185">Reference proteome</keyword>
<dbReference type="GO" id="GO:0005737">
    <property type="term" value="C:cytoplasm"/>
    <property type="evidence" value="ECO:0007669"/>
    <property type="project" value="UniProtKB-SubCell"/>
</dbReference>
<dbReference type="AlphaFoldDB" id="A0A4Y2G359"/>
<name>A0A4Y2G359_ARAVE</name>
<evidence type="ECO:0000256" key="2">
    <source>
        <dbReference type="ARBA" id="ARBA00022490"/>
    </source>
</evidence>
<dbReference type="Gene3D" id="3.30.160.20">
    <property type="match status" value="1"/>
</dbReference>
<keyword evidence="2" id="KW-0963">Cytoplasm</keyword>
<evidence type="ECO:0000313" key="8">
    <source>
        <dbReference type="Proteomes" id="UP000499080"/>
    </source>
</evidence>
<dbReference type="FunFam" id="3.30.70.330:FF:000026">
    <property type="entry name" value="APOBEC1 complementation factor isoform X1"/>
    <property type="match status" value="1"/>
</dbReference>
<dbReference type="CDD" id="cd12250">
    <property type="entry name" value="RRM2_hnRNPR_like"/>
    <property type="match status" value="1"/>
</dbReference>
<dbReference type="InterPro" id="IPR012677">
    <property type="entry name" value="Nucleotide-bd_a/b_plait_sf"/>
</dbReference>
<dbReference type="InterPro" id="IPR000504">
    <property type="entry name" value="RRM_dom"/>
</dbReference>
<feature type="domain" description="RRM" evidence="6">
    <location>
        <begin position="125"/>
        <end position="207"/>
    </location>
</feature>
<dbReference type="GO" id="GO:0003723">
    <property type="term" value="F:RNA binding"/>
    <property type="evidence" value="ECO:0007669"/>
    <property type="project" value="UniProtKB-UniRule"/>
</dbReference>
<dbReference type="EMBL" id="BGPR01001167">
    <property type="protein sequence ID" value="GBM47125.1"/>
    <property type="molecule type" value="Genomic_DNA"/>
</dbReference>
<feature type="domain" description="RRM" evidence="6">
    <location>
        <begin position="45"/>
        <end position="123"/>
    </location>
</feature>
<feature type="domain" description="RRM" evidence="6">
    <location>
        <begin position="235"/>
        <end position="307"/>
    </location>
</feature>
<keyword evidence="4 5" id="KW-0694">RNA-binding</keyword>
<dbReference type="Proteomes" id="UP000499080">
    <property type="component" value="Unassembled WGS sequence"/>
</dbReference>
<comment type="subcellular location">
    <subcellularLocation>
        <location evidence="1">Cytoplasm</location>
    </subcellularLocation>
</comment>
<dbReference type="SUPFAM" id="SSF54928">
    <property type="entry name" value="RNA-binding domain, RBD"/>
    <property type="match status" value="2"/>
</dbReference>
<gene>
    <name evidence="7" type="primary">Rbm46_1</name>
    <name evidence="7" type="ORF">AVEN_53664_1</name>
</gene>
<reference evidence="7 8" key="1">
    <citation type="journal article" date="2019" name="Sci. Rep.">
        <title>Orb-weaving spider Araneus ventricosus genome elucidates the spidroin gene catalogue.</title>
        <authorList>
            <person name="Kono N."/>
            <person name="Nakamura H."/>
            <person name="Ohtoshi R."/>
            <person name="Moran D.A.P."/>
            <person name="Shinohara A."/>
            <person name="Yoshida Y."/>
            <person name="Fujiwara M."/>
            <person name="Mori M."/>
            <person name="Tomita M."/>
            <person name="Arakawa K."/>
        </authorList>
    </citation>
    <scope>NUCLEOTIDE SEQUENCE [LARGE SCALE GENOMIC DNA]</scope>
</reference>
<dbReference type="SUPFAM" id="SSF54768">
    <property type="entry name" value="dsRNA-binding domain-like"/>
    <property type="match status" value="1"/>
</dbReference>
<dbReference type="InterPro" id="IPR035979">
    <property type="entry name" value="RBD_domain_sf"/>
</dbReference>
<dbReference type="CDD" id="cd19872">
    <property type="entry name" value="DSRM_A1CF-like"/>
    <property type="match status" value="1"/>
</dbReference>
<keyword evidence="3" id="KW-0677">Repeat</keyword>
<evidence type="ECO:0000256" key="4">
    <source>
        <dbReference type="ARBA" id="ARBA00022884"/>
    </source>
</evidence>
<evidence type="ECO:0000313" key="7">
    <source>
        <dbReference type="EMBL" id="GBM47125.1"/>
    </source>
</evidence>
<dbReference type="Pfam" id="PF14709">
    <property type="entry name" value="DND1_DSRM"/>
    <property type="match status" value="1"/>
</dbReference>
<evidence type="ECO:0000259" key="6">
    <source>
        <dbReference type="PROSITE" id="PS50102"/>
    </source>
</evidence>
<dbReference type="PROSITE" id="PS50102">
    <property type="entry name" value="RRM"/>
    <property type="match status" value="3"/>
</dbReference>
<protein>
    <submittedName>
        <fullName evidence="7">Putative RNA-binding protein 46</fullName>
    </submittedName>
</protein>
<dbReference type="PANTHER" id="PTHR21245">
    <property type="entry name" value="HETEROGENEOUS NUCLEAR RIBONUCLEOPROTEIN"/>
    <property type="match status" value="1"/>
</dbReference>
<sequence>MSDIFRDMKLIALSEKTGYNIVQQNGQRKYGPPPGWVGPPPPKGSEIFIGKLPRDIYEHELVPLCEQFGNIYELRLMMDYNGENRGYAFVTFTNNEDASKAIKGLDDYEIRPNRHIGVCKSIDNCRLFIGGIPKDKNKEEIMNEISKFTEGVSKVILYSSILDKTKNRGFAFVEYESHRAAAMARRKLIANSVKLFDHEIAVDWAQPEAQVEDETMRRFLRSTRQRLVLPNILVKVLYVRNLAPITTEEQLHLLFSMGGALRVERVKKMRDFAFIHYSKREDAESALHKFDGVTLDGCALEVTWAKPPETQKTRSPTDKRDTLASLYRQLNSENFLDHGFDFGLLQNAGSGFPVFPRGSTRSRLPIPAFSNLKNPFTITRPIQLLNYICLENGWGEPEYHMSCIESEPSELFFVCWVLIPGFPSQHQKFMCDKVCKSPEEARYCAASYVLKKLNVTDIDGPVVSPPPSVNNSNSYTNFCKNIPSANSSLGLTKTANISNLGFCSSPKTVPATKCLKSQMQMPYCFGERGQGDVGNFMSSSPAMDACNFDDLDSATSSLLDPNTPIEPNSILGLIASMAAASTNNEMPIYNKPKL</sequence>
<organism evidence="7 8">
    <name type="scientific">Araneus ventricosus</name>
    <name type="common">Orbweaver spider</name>
    <name type="synonym">Epeira ventricosa</name>
    <dbReference type="NCBI Taxonomy" id="182803"/>
    <lineage>
        <taxon>Eukaryota</taxon>
        <taxon>Metazoa</taxon>
        <taxon>Ecdysozoa</taxon>
        <taxon>Arthropoda</taxon>
        <taxon>Chelicerata</taxon>
        <taxon>Arachnida</taxon>
        <taxon>Araneae</taxon>
        <taxon>Araneomorphae</taxon>
        <taxon>Entelegynae</taxon>
        <taxon>Araneoidea</taxon>
        <taxon>Araneidae</taxon>
        <taxon>Araneus</taxon>
    </lineage>
</organism>
<dbReference type="OrthoDB" id="3800936at2759"/>
<comment type="caution">
    <text evidence="7">The sequence shown here is derived from an EMBL/GenBank/DDBJ whole genome shotgun (WGS) entry which is preliminary data.</text>
</comment>
<dbReference type="NCBIfam" id="TIGR01648">
    <property type="entry name" value="hnRNP-R-Q"/>
    <property type="match status" value="1"/>
</dbReference>
<evidence type="ECO:0000256" key="1">
    <source>
        <dbReference type="ARBA" id="ARBA00004496"/>
    </source>
</evidence>
<evidence type="ECO:0000256" key="5">
    <source>
        <dbReference type="PROSITE-ProRule" id="PRU00176"/>
    </source>
</evidence>
<dbReference type="CDD" id="cd12249">
    <property type="entry name" value="RRM1_hnRNPR_like"/>
    <property type="match status" value="1"/>
</dbReference>
<dbReference type="FunFam" id="3.30.70.330:FF:000022">
    <property type="entry name" value="APOBEC1 complementation factor isoform X1"/>
    <property type="match status" value="1"/>
</dbReference>
<proteinExistence type="predicted"/>
<evidence type="ECO:0000256" key="3">
    <source>
        <dbReference type="ARBA" id="ARBA00022737"/>
    </source>
</evidence>
<dbReference type="SMART" id="SM00360">
    <property type="entry name" value="RRM"/>
    <property type="match status" value="3"/>
</dbReference>
<dbReference type="InterPro" id="IPR006535">
    <property type="entry name" value="HnRNP_R/Q_splicing_fac"/>
</dbReference>